<dbReference type="UniPathway" id="UPA00796">
    <property type="reaction ID" value="UER00771"/>
</dbReference>
<dbReference type="InterPro" id="IPR044516">
    <property type="entry name" value="UXS-like"/>
</dbReference>
<gene>
    <name evidence="15" type="ORF">SAMN02745172_03072</name>
</gene>
<evidence type="ECO:0000256" key="10">
    <source>
        <dbReference type="ARBA" id="ARBA00023180"/>
    </source>
</evidence>
<proteinExistence type="predicted"/>
<comment type="cofactor">
    <cofactor evidence="1">
        <name>NAD(+)</name>
        <dbReference type="ChEBI" id="CHEBI:57540"/>
    </cofactor>
</comment>
<protein>
    <submittedName>
        <fullName evidence="15">UDP-glucuronate decarboxylase</fullName>
    </submittedName>
</protein>
<feature type="domain" description="NAD-dependent epimerase/dehydratase" evidence="14">
    <location>
        <begin position="12"/>
        <end position="248"/>
    </location>
</feature>
<dbReference type="AlphaFoldDB" id="A0A1M7ZNE0"/>
<evidence type="ECO:0000259" key="14">
    <source>
        <dbReference type="Pfam" id="PF01370"/>
    </source>
</evidence>
<keyword evidence="10" id="KW-0325">Glycoprotein</keyword>
<keyword evidence="5" id="KW-0735">Signal-anchor</keyword>
<keyword evidence="9" id="KW-0472">Membrane</keyword>
<feature type="region of interest" description="Disordered" evidence="13">
    <location>
        <begin position="327"/>
        <end position="352"/>
    </location>
</feature>
<evidence type="ECO:0000256" key="13">
    <source>
        <dbReference type="SAM" id="MobiDB-lite"/>
    </source>
</evidence>
<accession>A0A1M7ZNE0</accession>
<keyword evidence="7" id="KW-0520">NAD</keyword>
<keyword evidence="3" id="KW-0812">Transmembrane</keyword>
<keyword evidence="8" id="KW-0333">Golgi apparatus</keyword>
<evidence type="ECO:0000256" key="11">
    <source>
        <dbReference type="ARBA" id="ARBA00023239"/>
    </source>
</evidence>
<name>A0A1M7ZNE0_9HYPH</name>
<sequence>MPKSTIGRPDTVVVAGGAGFLGSHLCEALLMAGHRVLCVDNFLTGTKANVEAFASHRRFRLIAGDICQPFDPGEPVDRVYNLACAASPPHYQADPVHTMRTCVVGTLNLLELTERNGARFLQASTSEVYGDPEIHPQTESYTGHVNCTGPRACYDEGKRAAEAMCFDYLRAGRADIRVARIFNTYGPRMHPRDGRIVSNLIVQALTGRPLTIYGDGSQTRSFCFVSDLVEGLMRLMEVDPAPDGPVNLGNPGEFTVIDLASMVLEMTGSRSPIVFRPLPEDDPKRRRPDIGLATELLGWRPAVPLRKGLAATIHHFAREAVLEEGATVPPSARKRRRPVADDAAQTQASAMG</sequence>
<reference evidence="15 16" key="1">
    <citation type="submission" date="2016-12" db="EMBL/GenBank/DDBJ databases">
        <authorList>
            <person name="Song W.-J."/>
            <person name="Kurnit D.M."/>
        </authorList>
    </citation>
    <scope>NUCLEOTIDE SEQUENCE [LARGE SCALE GENOMIC DNA]</scope>
    <source>
        <strain evidence="15 16">DSM 19599</strain>
    </source>
</reference>
<dbReference type="Gene3D" id="3.40.50.720">
    <property type="entry name" value="NAD(P)-binding Rossmann-like Domain"/>
    <property type="match status" value="1"/>
</dbReference>
<dbReference type="SUPFAM" id="SSF51735">
    <property type="entry name" value="NAD(P)-binding Rossmann-fold domains"/>
    <property type="match status" value="1"/>
</dbReference>
<evidence type="ECO:0000256" key="5">
    <source>
        <dbReference type="ARBA" id="ARBA00022968"/>
    </source>
</evidence>
<dbReference type="Pfam" id="PF01370">
    <property type="entry name" value="Epimerase"/>
    <property type="match status" value="1"/>
</dbReference>
<evidence type="ECO:0000313" key="15">
    <source>
        <dbReference type="EMBL" id="SHO66413.1"/>
    </source>
</evidence>
<dbReference type="STRING" id="1123029.SAMN02745172_03072"/>
<keyword evidence="11" id="KW-0456">Lyase</keyword>
<evidence type="ECO:0000256" key="12">
    <source>
        <dbReference type="ARBA" id="ARBA00037859"/>
    </source>
</evidence>
<comment type="subcellular location">
    <subcellularLocation>
        <location evidence="2">Golgi apparatus membrane</location>
        <topology evidence="2">Single-pass type II membrane protein</topology>
    </subcellularLocation>
    <subcellularLocation>
        <location evidence="12">Golgi apparatus</location>
        <location evidence="12">Golgi stack membrane</location>
    </subcellularLocation>
</comment>
<dbReference type="GO" id="GO:0070403">
    <property type="term" value="F:NAD+ binding"/>
    <property type="evidence" value="ECO:0007669"/>
    <property type="project" value="InterPro"/>
</dbReference>
<evidence type="ECO:0000256" key="9">
    <source>
        <dbReference type="ARBA" id="ARBA00023136"/>
    </source>
</evidence>
<dbReference type="GO" id="GO:0005737">
    <property type="term" value="C:cytoplasm"/>
    <property type="evidence" value="ECO:0007669"/>
    <property type="project" value="TreeGrafter"/>
</dbReference>
<dbReference type="GO" id="GO:0048040">
    <property type="term" value="F:UDP-glucuronate decarboxylase activity"/>
    <property type="evidence" value="ECO:0007669"/>
    <property type="project" value="TreeGrafter"/>
</dbReference>
<evidence type="ECO:0000256" key="6">
    <source>
        <dbReference type="ARBA" id="ARBA00022989"/>
    </source>
</evidence>
<dbReference type="PANTHER" id="PTHR43078">
    <property type="entry name" value="UDP-GLUCURONIC ACID DECARBOXYLASE-RELATED"/>
    <property type="match status" value="1"/>
</dbReference>
<organism evidence="15 16">
    <name type="scientific">Pseudoxanthobacter soli DSM 19599</name>
    <dbReference type="NCBI Taxonomy" id="1123029"/>
    <lineage>
        <taxon>Bacteria</taxon>
        <taxon>Pseudomonadati</taxon>
        <taxon>Pseudomonadota</taxon>
        <taxon>Alphaproteobacteria</taxon>
        <taxon>Hyphomicrobiales</taxon>
        <taxon>Segnochrobactraceae</taxon>
        <taxon>Pseudoxanthobacter</taxon>
    </lineage>
</organism>
<keyword evidence="16" id="KW-1185">Reference proteome</keyword>
<evidence type="ECO:0000256" key="3">
    <source>
        <dbReference type="ARBA" id="ARBA00022692"/>
    </source>
</evidence>
<keyword evidence="6" id="KW-1133">Transmembrane helix</keyword>
<dbReference type="InterPro" id="IPR001509">
    <property type="entry name" value="Epimerase_deHydtase"/>
</dbReference>
<dbReference type="Proteomes" id="UP000186406">
    <property type="component" value="Unassembled WGS sequence"/>
</dbReference>
<dbReference type="PANTHER" id="PTHR43078:SF6">
    <property type="entry name" value="UDP-GLUCURONIC ACID DECARBOXYLASE 1"/>
    <property type="match status" value="1"/>
</dbReference>
<evidence type="ECO:0000256" key="8">
    <source>
        <dbReference type="ARBA" id="ARBA00023034"/>
    </source>
</evidence>
<dbReference type="GO" id="GO:0033320">
    <property type="term" value="P:UDP-D-xylose biosynthetic process"/>
    <property type="evidence" value="ECO:0007669"/>
    <property type="project" value="UniProtKB-UniPathway"/>
</dbReference>
<dbReference type="CDD" id="cd05230">
    <property type="entry name" value="UGD_SDR_e"/>
    <property type="match status" value="1"/>
</dbReference>
<evidence type="ECO:0000256" key="2">
    <source>
        <dbReference type="ARBA" id="ARBA00004323"/>
    </source>
</evidence>
<dbReference type="OrthoDB" id="7941325at2"/>
<dbReference type="EMBL" id="FRXO01000006">
    <property type="protein sequence ID" value="SHO66413.1"/>
    <property type="molecule type" value="Genomic_DNA"/>
</dbReference>
<evidence type="ECO:0000313" key="16">
    <source>
        <dbReference type="Proteomes" id="UP000186406"/>
    </source>
</evidence>
<keyword evidence="4" id="KW-0210">Decarboxylase</keyword>
<evidence type="ECO:0000256" key="7">
    <source>
        <dbReference type="ARBA" id="ARBA00023027"/>
    </source>
</evidence>
<dbReference type="FunFam" id="3.40.50.720:FF:000065">
    <property type="entry name" value="UDP-glucuronic acid decarboxylase 1"/>
    <property type="match status" value="1"/>
</dbReference>
<dbReference type="GO" id="GO:0042732">
    <property type="term" value="P:D-xylose metabolic process"/>
    <property type="evidence" value="ECO:0007669"/>
    <property type="project" value="InterPro"/>
</dbReference>
<dbReference type="InterPro" id="IPR036291">
    <property type="entry name" value="NAD(P)-bd_dom_sf"/>
</dbReference>
<dbReference type="RefSeq" id="WP_073630246.1">
    <property type="nucleotide sequence ID" value="NZ_FRXO01000006.1"/>
</dbReference>
<evidence type="ECO:0000256" key="4">
    <source>
        <dbReference type="ARBA" id="ARBA00022793"/>
    </source>
</evidence>
<evidence type="ECO:0000256" key="1">
    <source>
        <dbReference type="ARBA" id="ARBA00001911"/>
    </source>
</evidence>